<dbReference type="PANTHER" id="PTHR47186:SF30">
    <property type="entry name" value="EF-HAND DOMAIN-CONTAINING PROTEIN"/>
    <property type="match status" value="1"/>
</dbReference>
<gene>
    <name evidence="2" type="ORF">Ddye_014588</name>
</gene>
<sequence length="249" mass="28186">MVTIAKYVVLIVLKSWSTLESLSIRGLGNVIDGAEAKNANIRSKKYLLHLELYFDDISEASSTEVCRKDEAVVDALQAPPNLERLVLKGYRGMSFDWMGSLTQLRKLTLEDCINCERLPPLGKLPLLESLEVRRMRGLKGWVGADIVERALKNAGVIWGVEIEKPCSSRSICQYTEVWISFRKKDILAHTTLYTECFDNTRFAARGIYENLMATGYIDLTERQGTWLQKNYELAEAGGRTGQRDDPMDN</sequence>
<evidence type="ECO:0000259" key="1">
    <source>
        <dbReference type="Pfam" id="PF25019"/>
    </source>
</evidence>
<feature type="domain" description="R13L1/DRL21-like LRR repeat region" evidence="1">
    <location>
        <begin position="13"/>
        <end position="135"/>
    </location>
</feature>
<protein>
    <recommendedName>
        <fullName evidence="1">R13L1/DRL21-like LRR repeat region domain-containing protein</fullName>
    </recommendedName>
</protein>
<name>A0AAE0CKQ0_9ROSI</name>
<dbReference type="SUPFAM" id="SSF52047">
    <property type="entry name" value="RNI-like"/>
    <property type="match status" value="1"/>
</dbReference>
<dbReference type="EMBL" id="JANJYI010000004">
    <property type="protein sequence ID" value="KAK2654732.1"/>
    <property type="molecule type" value="Genomic_DNA"/>
</dbReference>
<dbReference type="InterPro" id="IPR056789">
    <property type="entry name" value="LRR_R13L1-DRL21"/>
</dbReference>
<evidence type="ECO:0000313" key="3">
    <source>
        <dbReference type="Proteomes" id="UP001280121"/>
    </source>
</evidence>
<dbReference type="PANTHER" id="PTHR47186">
    <property type="entry name" value="LEUCINE-RICH REPEAT-CONTAINING PROTEIN 57"/>
    <property type="match status" value="1"/>
</dbReference>
<evidence type="ECO:0000313" key="2">
    <source>
        <dbReference type="EMBL" id="KAK2654732.1"/>
    </source>
</evidence>
<dbReference type="InterPro" id="IPR032675">
    <property type="entry name" value="LRR_dom_sf"/>
</dbReference>
<keyword evidence="3" id="KW-1185">Reference proteome</keyword>
<dbReference type="Gene3D" id="3.80.10.10">
    <property type="entry name" value="Ribonuclease Inhibitor"/>
    <property type="match status" value="1"/>
</dbReference>
<proteinExistence type="predicted"/>
<dbReference type="Proteomes" id="UP001280121">
    <property type="component" value="Unassembled WGS sequence"/>
</dbReference>
<dbReference type="Pfam" id="PF25019">
    <property type="entry name" value="LRR_R13L1-DRL21"/>
    <property type="match status" value="1"/>
</dbReference>
<reference evidence="2" key="1">
    <citation type="journal article" date="2023" name="Plant J.">
        <title>Genome sequences and population genomics provide insights into the demographic history, inbreeding, and mutation load of two 'living fossil' tree species of Dipteronia.</title>
        <authorList>
            <person name="Feng Y."/>
            <person name="Comes H.P."/>
            <person name="Chen J."/>
            <person name="Zhu S."/>
            <person name="Lu R."/>
            <person name="Zhang X."/>
            <person name="Li P."/>
            <person name="Qiu J."/>
            <person name="Olsen K.M."/>
            <person name="Qiu Y."/>
        </authorList>
    </citation>
    <scope>NUCLEOTIDE SEQUENCE</scope>
    <source>
        <strain evidence="2">KIB01</strain>
    </source>
</reference>
<accession>A0AAE0CKQ0</accession>
<comment type="caution">
    <text evidence="2">The sequence shown here is derived from an EMBL/GenBank/DDBJ whole genome shotgun (WGS) entry which is preliminary data.</text>
</comment>
<dbReference type="AlphaFoldDB" id="A0AAE0CKQ0"/>
<organism evidence="2 3">
    <name type="scientific">Dipteronia dyeriana</name>
    <dbReference type="NCBI Taxonomy" id="168575"/>
    <lineage>
        <taxon>Eukaryota</taxon>
        <taxon>Viridiplantae</taxon>
        <taxon>Streptophyta</taxon>
        <taxon>Embryophyta</taxon>
        <taxon>Tracheophyta</taxon>
        <taxon>Spermatophyta</taxon>
        <taxon>Magnoliopsida</taxon>
        <taxon>eudicotyledons</taxon>
        <taxon>Gunneridae</taxon>
        <taxon>Pentapetalae</taxon>
        <taxon>rosids</taxon>
        <taxon>malvids</taxon>
        <taxon>Sapindales</taxon>
        <taxon>Sapindaceae</taxon>
        <taxon>Hippocastanoideae</taxon>
        <taxon>Acereae</taxon>
        <taxon>Dipteronia</taxon>
    </lineage>
</organism>